<evidence type="ECO:0000256" key="1">
    <source>
        <dbReference type="SAM" id="Phobius"/>
    </source>
</evidence>
<keyword evidence="1" id="KW-0472">Membrane</keyword>
<keyword evidence="1" id="KW-1133">Transmembrane helix</keyword>
<keyword evidence="1" id="KW-0812">Transmembrane</keyword>
<accession>A0A0C3NIR2</accession>
<comment type="caution">
    <text evidence="3">The sequence shown here is derived from an EMBL/GenBank/DDBJ whole genome shotgun (WGS) entry which is preliminary data.</text>
</comment>
<reference evidence="3 6" key="1">
    <citation type="submission" date="2014-07" db="EMBL/GenBank/DDBJ databases">
        <title>Porphyromonadaceae bacterium OUH 308042 = ATCC BAA-2681 = DSM 28342 draft genome.</title>
        <authorList>
            <person name="Sydenham T.V."/>
            <person name="Hasman H."/>
            <person name="Justensen U.S."/>
        </authorList>
    </citation>
    <scope>NUCLEOTIDE SEQUENCE [LARGE SCALE GENOMIC DNA]</scope>
    <source>
        <strain evidence="3 6">OUH 308042</strain>
    </source>
</reference>
<feature type="transmembrane region" description="Helical" evidence="1">
    <location>
        <begin position="107"/>
        <end position="125"/>
    </location>
</feature>
<protein>
    <recommendedName>
        <fullName evidence="2">DUF6249 domain-containing protein</fullName>
    </recommendedName>
</protein>
<evidence type="ECO:0000259" key="2">
    <source>
        <dbReference type="Pfam" id="PF19762"/>
    </source>
</evidence>
<name>A0A0C3NIR2_9PORP</name>
<feature type="transmembrane region" description="Helical" evidence="1">
    <location>
        <begin position="6"/>
        <end position="25"/>
    </location>
</feature>
<evidence type="ECO:0000313" key="6">
    <source>
        <dbReference type="Proteomes" id="UP000031980"/>
    </source>
</evidence>
<organism evidence="3 6">
    <name type="scientific">Sanguibacteroides justesenii</name>
    <dbReference type="NCBI Taxonomy" id="1547597"/>
    <lineage>
        <taxon>Bacteria</taxon>
        <taxon>Pseudomonadati</taxon>
        <taxon>Bacteroidota</taxon>
        <taxon>Bacteroidia</taxon>
        <taxon>Bacteroidales</taxon>
        <taxon>Porphyromonadaceae</taxon>
        <taxon>Sanguibacteroides</taxon>
    </lineage>
</organism>
<evidence type="ECO:0000313" key="3">
    <source>
        <dbReference type="EMBL" id="KIO46067.1"/>
    </source>
</evidence>
<reference evidence="4 5" key="2">
    <citation type="submission" date="2014-07" db="EMBL/GenBank/DDBJ databases">
        <title>Porphyromonadaceae bacterium OUH 334697 = ATCC BAA-2682 = DSM 28341 draft genome.</title>
        <authorList>
            <person name="Sydenham T.V."/>
            <person name="Hasman H."/>
            <person name="Justesen U.S."/>
        </authorList>
    </citation>
    <scope>NUCLEOTIDE SEQUENCE [LARGE SCALE GENOMIC DNA]</scope>
    <source>
        <strain evidence="4 5">OUH 334697</strain>
    </source>
</reference>
<dbReference type="Pfam" id="PF19762">
    <property type="entry name" value="DUF6249"/>
    <property type="match status" value="1"/>
</dbReference>
<keyword evidence="6" id="KW-1185">Reference proteome</keyword>
<dbReference type="Proteomes" id="UP000031980">
    <property type="component" value="Unassembled WGS sequence"/>
</dbReference>
<evidence type="ECO:0000313" key="4">
    <source>
        <dbReference type="EMBL" id="KIO47442.1"/>
    </source>
</evidence>
<evidence type="ECO:0000313" key="5">
    <source>
        <dbReference type="Proteomes" id="UP000031937"/>
    </source>
</evidence>
<sequence>MNGLLVLLGFVSFFLLIYKLFELYARRRERLLVLDKIEVLGKAEWSGKKLQLPGFSSFSFSALKGGCLLIGLGLGIFIAFLICSLGFDLYAPGNDSFLNMKIETVIYSASVLLFGGIGLLAAFVLELRMERKERENNSSPKQME</sequence>
<feature type="domain" description="DUF6249" evidence="2">
    <location>
        <begin position="5"/>
        <end position="126"/>
    </location>
</feature>
<gene>
    <name evidence="3" type="ORF">BA92_03080</name>
    <name evidence="4" type="ORF">IE90_00275</name>
</gene>
<proteinExistence type="predicted"/>
<dbReference type="EMBL" id="JPIT01000006">
    <property type="protein sequence ID" value="KIO47442.1"/>
    <property type="molecule type" value="Genomic_DNA"/>
</dbReference>
<dbReference type="RefSeq" id="WP_041501959.1">
    <property type="nucleotide sequence ID" value="NZ_JPIT01000006.1"/>
</dbReference>
<dbReference type="AlphaFoldDB" id="A0A0C3NIR2"/>
<dbReference type="Proteomes" id="UP000031937">
    <property type="component" value="Unassembled WGS sequence"/>
</dbReference>
<feature type="transmembrane region" description="Helical" evidence="1">
    <location>
        <begin position="66"/>
        <end position="87"/>
    </location>
</feature>
<dbReference type="InterPro" id="IPR046216">
    <property type="entry name" value="DUF6249"/>
</dbReference>
<dbReference type="EMBL" id="JPIU01000036">
    <property type="protein sequence ID" value="KIO46067.1"/>
    <property type="molecule type" value="Genomic_DNA"/>
</dbReference>